<reference evidence="1" key="2">
    <citation type="submission" date="2010-11" db="EMBL/GenBank/DDBJ databases">
        <authorList>
            <consortium name="The Broad Institute Genome Sequencing Platform"/>
            <person name="Earl A."/>
            <person name="Ward D."/>
            <person name="Feldgarden M."/>
            <person name="Gevers D."/>
            <person name="Butler R."/>
            <person name="Young S.K."/>
            <person name="Zeng Q."/>
            <person name="Gargeya S."/>
            <person name="Fitzgerald M."/>
            <person name="Haas B."/>
            <person name="Abouelleil A."/>
            <person name="Alvarado L."/>
            <person name="Arachchi H.M."/>
            <person name="Berlin A."/>
            <person name="Brown A."/>
            <person name="Chapman S.B."/>
            <person name="Chen Z."/>
            <person name="Dunbar C."/>
            <person name="Freedman E."/>
            <person name="Gearin G."/>
            <person name="Gellesch M."/>
            <person name="Goldberg J."/>
            <person name="Griggs A."/>
            <person name="Gujja S."/>
            <person name="Heilman E."/>
            <person name="Heiman D."/>
            <person name="Howarth C."/>
            <person name="Larson L."/>
            <person name="Lui A."/>
            <person name="MacDonald P.J.P."/>
            <person name="Mehta T."/>
            <person name="Montmayeur A."/>
            <person name="Murphy C."/>
            <person name="Neiman D."/>
            <person name="Pearson M."/>
            <person name="Priest M."/>
            <person name="Roberts A."/>
            <person name="Saif S."/>
            <person name="Shea T."/>
            <person name="Shenoy N."/>
            <person name="Sisk P."/>
            <person name="Stolte C."/>
            <person name="Sykes S."/>
            <person name="White J."/>
            <person name="Yandava C."/>
            <person name="Wortman J."/>
            <person name="Nusbaum C."/>
            <person name="Birren B."/>
        </authorList>
    </citation>
    <scope>NUCLEOTIDE SEQUENCE</scope>
    <source>
        <strain evidence="1">P1A1 Lamole</strain>
    </source>
</reference>
<accession>U5HJV6</accession>
<reference evidence="2" key="4">
    <citation type="submission" date="2015-06" db="UniProtKB">
        <authorList>
            <consortium name="EnsemblFungi"/>
        </authorList>
    </citation>
    <scope>IDENTIFICATION</scope>
</reference>
<feature type="non-terminal residue" evidence="1">
    <location>
        <position position="178"/>
    </location>
</feature>
<dbReference type="AlphaFoldDB" id="U5HJV6"/>
<dbReference type="EMBL" id="GL542187">
    <property type="protein sequence ID" value="KDE02145.1"/>
    <property type="molecule type" value="Genomic_DNA"/>
</dbReference>
<protein>
    <submittedName>
        <fullName evidence="1 2">Uncharacterized protein</fullName>
    </submittedName>
</protein>
<organism evidence="1">
    <name type="scientific">Microbotryum lychnidis-dioicae (strain p1A1 Lamole / MvSl-1064)</name>
    <name type="common">Anther smut fungus</name>
    <dbReference type="NCBI Taxonomy" id="683840"/>
    <lineage>
        <taxon>Eukaryota</taxon>
        <taxon>Fungi</taxon>
        <taxon>Dikarya</taxon>
        <taxon>Basidiomycota</taxon>
        <taxon>Pucciniomycotina</taxon>
        <taxon>Microbotryomycetes</taxon>
        <taxon>Microbotryales</taxon>
        <taxon>Microbotryaceae</taxon>
        <taxon>Microbotryum</taxon>
    </lineage>
</organism>
<gene>
    <name evidence="1" type="ORF">MVLG_07282</name>
</gene>
<dbReference type="EnsemblFungi" id="MVLG_07282T0">
    <property type="protein sequence ID" value="MVLG_07282T0"/>
    <property type="gene ID" value="MVLG_07282"/>
</dbReference>
<dbReference type="Proteomes" id="UP000017200">
    <property type="component" value="Unassembled WGS sequence"/>
</dbReference>
<reference evidence="3" key="1">
    <citation type="submission" date="2010-11" db="EMBL/GenBank/DDBJ databases">
        <title>The genome sequence of Microbotryum violaceum strain p1A1 Lamole.</title>
        <authorList>
            <person name="Cuomo C."/>
            <person name="Perlin M."/>
            <person name="Young S.K."/>
            <person name="Zeng Q."/>
            <person name="Gargeya S."/>
            <person name="Alvarado L."/>
            <person name="Berlin A."/>
            <person name="Chapman S.B."/>
            <person name="Chen Z."/>
            <person name="Freedman E."/>
            <person name="Gellesch M."/>
            <person name="Goldberg J."/>
            <person name="Griggs A."/>
            <person name="Gujja S."/>
            <person name="Heilman E."/>
            <person name="Heiman D."/>
            <person name="Howarth C."/>
            <person name="Mehta T."/>
            <person name="Neiman D."/>
            <person name="Pearson M."/>
            <person name="Roberts A."/>
            <person name="Saif S."/>
            <person name="Shea T."/>
            <person name="Shenoy N."/>
            <person name="Sisk P."/>
            <person name="Stolte C."/>
            <person name="Sykes S."/>
            <person name="White J."/>
            <person name="Yandava C."/>
            <person name="Haas B."/>
            <person name="Nusbaum C."/>
            <person name="Birren B."/>
        </authorList>
    </citation>
    <scope>NUCLEOTIDE SEQUENCE [LARGE SCALE GENOMIC DNA]</scope>
    <source>
        <strain evidence="3">p1A1 Lamole</strain>
    </source>
</reference>
<dbReference type="InParanoid" id="U5HJV6"/>
<feature type="non-terminal residue" evidence="1">
    <location>
        <position position="1"/>
    </location>
</feature>
<keyword evidence="3" id="KW-1185">Reference proteome</keyword>
<dbReference type="HOGENOM" id="CLU_1514197_0_0_1"/>
<proteinExistence type="predicted"/>
<evidence type="ECO:0000313" key="3">
    <source>
        <dbReference type="Proteomes" id="UP000017200"/>
    </source>
</evidence>
<reference evidence="1 3" key="3">
    <citation type="journal article" date="2015" name="BMC Genomics">
        <title>Sex and parasites: genomic and transcriptomic analysis of Microbotryum lychnidis-dioicae, the biotrophic and plant-castrating anther smut fungus.</title>
        <authorList>
            <person name="Perlin M.H."/>
            <person name="Amselem J."/>
            <person name="Fontanillas E."/>
            <person name="Toh S.S."/>
            <person name="Chen Z."/>
            <person name="Goldberg J."/>
            <person name="Duplessis S."/>
            <person name="Henrissat B."/>
            <person name="Young S."/>
            <person name="Zeng Q."/>
            <person name="Aguileta G."/>
            <person name="Petit E."/>
            <person name="Badouin H."/>
            <person name="Andrews J."/>
            <person name="Razeeq D."/>
            <person name="Gabaldon T."/>
            <person name="Quesneville H."/>
            <person name="Giraud T."/>
            <person name="Hood M.E."/>
            <person name="Schultz D.J."/>
            <person name="Cuomo C.A."/>
        </authorList>
    </citation>
    <scope>NUCLEOTIDE SEQUENCE [LARGE SCALE GENOMIC DNA]</scope>
    <source>
        <strain evidence="1">P1A1 Lamole</strain>
        <strain evidence="3">p1A1 Lamole</strain>
    </source>
</reference>
<sequence length="178" mass="19427">YLTLSQAQIVCSLARIPQLTYDAIAWEKAEIYVSVNPINFSPAPDAFIFARSVAALDVDEHRTGRGQGAVCLAPLRGELYSSSVKDHVSYQKSLGFTRIYIYLLDPGPITLSVLRKLASADPDIVLVRWGILKNWAIGSGSLRGTFAVDPSRWNLPGIEPLEPAREALLGTARSSKSL</sequence>
<evidence type="ECO:0000313" key="2">
    <source>
        <dbReference type="EnsemblFungi" id="MVLG_07282T0"/>
    </source>
</evidence>
<name>U5HJV6_USTV1</name>
<dbReference type="EMBL" id="AEIJ01001418">
    <property type="status" value="NOT_ANNOTATED_CDS"/>
    <property type="molecule type" value="Genomic_DNA"/>
</dbReference>
<evidence type="ECO:0000313" key="1">
    <source>
        <dbReference type="EMBL" id="KDE02145.1"/>
    </source>
</evidence>